<protein>
    <submittedName>
        <fullName evidence="1">Uncharacterized protein</fullName>
    </submittedName>
</protein>
<proteinExistence type="predicted"/>
<reference evidence="1 2" key="1">
    <citation type="submission" date="2024-06" db="EMBL/GenBank/DDBJ databases">
        <title>The Natural Products Discovery Center: Release of the First 8490 Sequenced Strains for Exploring Actinobacteria Biosynthetic Diversity.</title>
        <authorList>
            <person name="Kalkreuter E."/>
            <person name="Kautsar S.A."/>
            <person name="Yang D."/>
            <person name="Bader C.D."/>
            <person name="Teijaro C.N."/>
            <person name="Fluegel L."/>
            <person name="Davis C.M."/>
            <person name="Simpson J.R."/>
            <person name="Lauterbach L."/>
            <person name="Steele A.D."/>
            <person name="Gui C."/>
            <person name="Meng S."/>
            <person name="Li G."/>
            <person name="Viehrig K."/>
            <person name="Ye F."/>
            <person name="Su P."/>
            <person name="Kiefer A.F."/>
            <person name="Nichols A."/>
            <person name="Cepeda A.J."/>
            <person name="Yan W."/>
            <person name="Fan B."/>
            <person name="Jiang Y."/>
            <person name="Adhikari A."/>
            <person name="Zheng C.-J."/>
            <person name="Schuster L."/>
            <person name="Cowan T.M."/>
            <person name="Smanski M.J."/>
            <person name="Chevrette M.G."/>
            <person name="De Carvalho L.P.S."/>
            <person name="Shen B."/>
        </authorList>
    </citation>
    <scope>NUCLEOTIDE SEQUENCE [LARGE SCALE GENOMIC DNA]</scope>
    <source>
        <strain evidence="1 2">NPDC048946</strain>
    </source>
</reference>
<name>A0ABV3DTZ0_9ACTN</name>
<gene>
    <name evidence="1" type="ORF">AB0C36_37670</name>
</gene>
<keyword evidence="2" id="KW-1185">Reference proteome</keyword>
<dbReference type="RefSeq" id="WP_358363156.1">
    <property type="nucleotide sequence ID" value="NZ_JBEZFP010000161.1"/>
</dbReference>
<sequence>MPPGWADAFADVPRAAFVPDLAWVHDLATGTYTPPDHTRDPEG</sequence>
<organism evidence="1 2">
    <name type="scientific">Streptodolium elevatio</name>
    <dbReference type="NCBI Taxonomy" id="3157996"/>
    <lineage>
        <taxon>Bacteria</taxon>
        <taxon>Bacillati</taxon>
        <taxon>Actinomycetota</taxon>
        <taxon>Actinomycetes</taxon>
        <taxon>Kitasatosporales</taxon>
        <taxon>Streptomycetaceae</taxon>
        <taxon>Streptodolium</taxon>
    </lineage>
</organism>
<dbReference type="Proteomes" id="UP001551482">
    <property type="component" value="Unassembled WGS sequence"/>
</dbReference>
<evidence type="ECO:0000313" key="2">
    <source>
        <dbReference type="Proteomes" id="UP001551482"/>
    </source>
</evidence>
<comment type="caution">
    <text evidence="1">The sequence shown here is derived from an EMBL/GenBank/DDBJ whole genome shotgun (WGS) entry which is preliminary data.</text>
</comment>
<dbReference type="EMBL" id="JBEZFP010000161">
    <property type="protein sequence ID" value="MEU8139215.1"/>
    <property type="molecule type" value="Genomic_DNA"/>
</dbReference>
<accession>A0ABV3DTZ0</accession>
<evidence type="ECO:0000313" key="1">
    <source>
        <dbReference type="EMBL" id="MEU8139215.1"/>
    </source>
</evidence>